<sequence length="110" mass="12458">MDVMLPLLTPCFCFCEFSCPVFEAVPIATSNSYQLSIFLPNHFKSWVLSACLYLTTFLCLLLRIIQVFCMPPQATIYTYRALMLLEKVPSLAPLKMAICLNHQLVCHGCC</sequence>
<feature type="transmembrane region" description="Helical" evidence="1">
    <location>
        <begin position="47"/>
        <end position="65"/>
    </location>
</feature>
<dbReference type="AlphaFoldDB" id="A0AAN8SZS3"/>
<reference evidence="2 3" key="1">
    <citation type="submission" date="2024-02" db="EMBL/GenBank/DDBJ databases">
        <title>de novo genome assembly of Solanum bulbocastanum strain 11H21.</title>
        <authorList>
            <person name="Hosaka A.J."/>
        </authorList>
    </citation>
    <scope>NUCLEOTIDE SEQUENCE [LARGE SCALE GENOMIC DNA]</scope>
    <source>
        <tissue evidence="2">Young leaves</tissue>
    </source>
</reference>
<keyword evidence="1" id="KW-0812">Transmembrane</keyword>
<comment type="caution">
    <text evidence="2">The sequence shown here is derived from an EMBL/GenBank/DDBJ whole genome shotgun (WGS) entry which is preliminary data.</text>
</comment>
<organism evidence="2 3">
    <name type="scientific">Solanum bulbocastanum</name>
    <name type="common">Wild potato</name>
    <dbReference type="NCBI Taxonomy" id="147425"/>
    <lineage>
        <taxon>Eukaryota</taxon>
        <taxon>Viridiplantae</taxon>
        <taxon>Streptophyta</taxon>
        <taxon>Embryophyta</taxon>
        <taxon>Tracheophyta</taxon>
        <taxon>Spermatophyta</taxon>
        <taxon>Magnoliopsida</taxon>
        <taxon>eudicotyledons</taxon>
        <taxon>Gunneridae</taxon>
        <taxon>Pentapetalae</taxon>
        <taxon>asterids</taxon>
        <taxon>lamiids</taxon>
        <taxon>Solanales</taxon>
        <taxon>Solanaceae</taxon>
        <taxon>Solanoideae</taxon>
        <taxon>Solaneae</taxon>
        <taxon>Solanum</taxon>
    </lineage>
</organism>
<evidence type="ECO:0000313" key="2">
    <source>
        <dbReference type="EMBL" id="KAK6778544.1"/>
    </source>
</evidence>
<protein>
    <submittedName>
        <fullName evidence="2">Uncharacterized protein</fullName>
    </submittedName>
</protein>
<keyword evidence="1" id="KW-0472">Membrane</keyword>
<name>A0AAN8SZS3_SOLBU</name>
<dbReference type="Proteomes" id="UP001371456">
    <property type="component" value="Unassembled WGS sequence"/>
</dbReference>
<keyword evidence="1" id="KW-1133">Transmembrane helix</keyword>
<evidence type="ECO:0000313" key="3">
    <source>
        <dbReference type="Proteomes" id="UP001371456"/>
    </source>
</evidence>
<evidence type="ECO:0000256" key="1">
    <source>
        <dbReference type="SAM" id="Phobius"/>
    </source>
</evidence>
<gene>
    <name evidence="2" type="ORF">RDI58_025262</name>
</gene>
<accession>A0AAN8SZS3</accession>
<dbReference type="EMBL" id="JBANQN010000010">
    <property type="protein sequence ID" value="KAK6778544.1"/>
    <property type="molecule type" value="Genomic_DNA"/>
</dbReference>
<keyword evidence="3" id="KW-1185">Reference proteome</keyword>
<proteinExistence type="predicted"/>